<feature type="region of interest" description="Disordered" evidence="3">
    <location>
        <begin position="1660"/>
        <end position="1767"/>
    </location>
</feature>
<keyword evidence="2" id="KW-0067">ATP-binding</keyword>
<feature type="compositionally biased region" description="Basic and acidic residues" evidence="3">
    <location>
        <begin position="1706"/>
        <end position="1724"/>
    </location>
</feature>
<feature type="compositionally biased region" description="Polar residues" evidence="3">
    <location>
        <begin position="1735"/>
        <end position="1747"/>
    </location>
</feature>
<feature type="region of interest" description="Disordered" evidence="3">
    <location>
        <begin position="1457"/>
        <end position="1617"/>
    </location>
</feature>
<feature type="region of interest" description="Disordered" evidence="3">
    <location>
        <begin position="1334"/>
        <end position="1366"/>
    </location>
</feature>
<feature type="compositionally biased region" description="Basic residues" evidence="3">
    <location>
        <begin position="1696"/>
        <end position="1705"/>
    </location>
</feature>
<dbReference type="InterPro" id="IPR000719">
    <property type="entry name" value="Prot_kinase_dom"/>
</dbReference>
<feature type="compositionally biased region" description="Low complexity" evidence="3">
    <location>
        <begin position="1518"/>
        <end position="1528"/>
    </location>
</feature>
<feature type="region of interest" description="Disordered" evidence="3">
    <location>
        <begin position="170"/>
        <end position="189"/>
    </location>
</feature>
<accession>A0A8K0E7C8</accession>
<evidence type="ECO:0000256" key="2">
    <source>
        <dbReference type="ARBA" id="ARBA00022840"/>
    </source>
</evidence>
<dbReference type="PROSITE" id="PS50011">
    <property type="entry name" value="PROTEIN_KINASE_DOM"/>
    <property type="match status" value="2"/>
</dbReference>
<dbReference type="Gene3D" id="3.40.50.10140">
    <property type="entry name" value="Toll/interleukin-1 receptor homology (TIR) domain"/>
    <property type="match status" value="1"/>
</dbReference>
<feature type="compositionally biased region" description="Acidic residues" evidence="3">
    <location>
        <begin position="1494"/>
        <end position="1507"/>
    </location>
</feature>
<dbReference type="InterPro" id="IPR001245">
    <property type="entry name" value="Ser-Thr/Tyr_kinase_cat_dom"/>
</dbReference>
<evidence type="ECO:0000256" key="3">
    <source>
        <dbReference type="SAM" id="MobiDB-lite"/>
    </source>
</evidence>
<gene>
    <name evidence="5" type="primary">FRK</name>
    <name evidence="5" type="ORF">BLAG_LOCUS6722</name>
</gene>
<sequence length="1767" mass="198939">MSCSVSFVALGSWTPLLGNSDSQLSQAISLKVPPYDVHLPYEGEACGEFMLTRLMEPLAAAGYNTYTTKYYLPGQPLLDEFIKGVQQSRVTVLPLCRTFMASQYYWYVVNSIHDRSIIREGSAIFVKTEELEDCPLSLKLKPFGFLDFTTDAAYREAYPRLLRTLGPPSCASAPQPQQHVPPRADDNADDTYDDVFVNNEFEEEDQEIPGSNFVHATHRSFDAVGPQIHTDLVVPEKALLTACKEFEWSGWSLKAFCHDPDSYIQRVQKITPPLRDDVEKVLLLAILPQQQTHRGSCITLAKLSCCGLPRVEEQALEALLTVIHQNMFHQGTDYAESSGLSDVTREVLYVLSNREALRQWTRGTALLRMHVCCILLICLHVSYVNGDIGLELSAEELKKTQAVIKRKFETFEATDLSFRCLADFYIHTINEASKRIAGKLIGKFKELVMQAREAISINDPTTTKQLVKDICRADEYDQHIVLSHLADMAYDSETALEIFQRVVYKLAQTCGGSRADRLFILIAEMFVKILRTTKRPDLCCIALRPPPPTNGKRKTRLGLAELWYEQQFNLGSARLAVEAICRLLLHHPQPTVRETMARRLAMRQGGRADDIEWEDLVPIEAKHISDQYKMLGLRIVTHQPTPCQDLEGHVVWKGTTTHGNVAIKVYKLNSLQDLMGDADMSEGARTVRNNVRMLGELSDNPNILQLMAYQLRPQPVFHITEFMEEENLLDFLLRKRQDHQHTGSSLLYLRDIMTLLLDMVAALRFCHHHDIVHRDVIARNFLVYKKNGRYRCKLGNFNMAAKAPTIEEETYECPDCLQLVFQGCSDDPVAKLWTAPESMVGYQFSDKSDVWMLGCAMYEVLTHGCRPFTEMWGMAADDIVQQVVFGLRPRQPSCVPRKLFQTAMLPCFLADPAERIALLQLERKLRSYIKECPLPGVEHIDDIHPPPRLSPNQSTRPERGIPRNLEKQISIKPEVTMTDYKMEKGKFPCSASELLAYDQPNDQGEEFLLETAVDRRRREMLLRLDHVNIRRVIDIIVNGDHVKQMSQVFYGGQLTLLAAATEKRLSVDDMVRCLRQVADAMAFAHGSLVKGEGIIHCDLRAMYVIWNGQHVKVGRWGRASRLRLRLYDTKLSESVVTKPMPQDALRWSPMEVIESGIYSQGSDVFTFGQLCWEVFHAYNADKASENRMLAPYPYMKASEVLPYLQRRQRPLQPCDCPDWLYRLMKLCWLDERSRRPGFDKIVACFNSPSTSPLLDIGDNGTYKQHAPGGNEESLNAALNHQDLHYFRQGLLQSDANYTLRHCIVGWNAADNVSQSSVDTFFTMTSEVSNQTVDTVSSDVTSGTWQSAESRSRAGTNSTQLSDGSPMCTPTENLDEIEFTTVDLQSNQSVAGSEKSSRGQEVVYKNSLSRAPLVAELNYKLQGAQLTVSDAFDDGASETSDALDDEAEEKSEIRVVRTSSFLNPSYGHNVPSRTHEMQDSPRVDRPDTPAGVAGEDSDDDGEANDDADYYTKLRHTTLSSSAHSAPPIHHTNDENRSELSARPPVPPRPSTGMAASPYGRDSSAEMTPREDTPPPPVPPRVVLNGSAEVDSAQDDPPYADVRVRRKSHDAVPLTPIPRPLSMGDIYSTQYYRQSWEYTGWNQKSNSNPPSIALRPALRYRVDSDTSPSSQASSYLGSSQESLPVTSPRSSVKGSKGVLRKIKSSFKKKYDREKSRGRGDSTKGARGDGVFRYTSEAEASNRLSTSSVCSDYRDDNTDENSDQEFDTRL</sequence>
<dbReference type="InterPro" id="IPR050198">
    <property type="entry name" value="Non-receptor_tyrosine_kinases"/>
</dbReference>
<dbReference type="PANTHER" id="PTHR24418">
    <property type="entry name" value="TYROSINE-PROTEIN KINASE"/>
    <property type="match status" value="1"/>
</dbReference>
<dbReference type="Pfam" id="PF07714">
    <property type="entry name" value="PK_Tyr_Ser-Thr"/>
    <property type="match status" value="2"/>
</dbReference>
<evidence type="ECO:0000256" key="1">
    <source>
        <dbReference type="ARBA" id="ARBA00022741"/>
    </source>
</evidence>
<keyword evidence="1" id="KW-0547">Nucleotide-binding</keyword>
<feature type="compositionally biased region" description="Basic and acidic residues" evidence="3">
    <location>
        <begin position="1472"/>
        <end position="1486"/>
    </location>
</feature>
<proteinExistence type="predicted"/>
<name>A0A8K0E7C8_BRALA</name>
<feature type="compositionally biased region" description="Acidic residues" evidence="3">
    <location>
        <begin position="1754"/>
        <end position="1767"/>
    </location>
</feature>
<dbReference type="GO" id="GO:0004672">
    <property type="term" value="F:protein kinase activity"/>
    <property type="evidence" value="ECO:0007669"/>
    <property type="project" value="InterPro"/>
</dbReference>
<dbReference type="InterPro" id="IPR035897">
    <property type="entry name" value="Toll_tir_struct_dom_sf"/>
</dbReference>
<feature type="compositionally biased region" description="Low complexity" evidence="3">
    <location>
        <begin position="1663"/>
        <end position="1682"/>
    </location>
</feature>
<feature type="domain" description="Protein kinase" evidence="4">
    <location>
        <begin position="965"/>
        <end position="1254"/>
    </location>
</feature>
<dbReference type="Gene3D" id="1.10.510.10">
    <property type="entry name" value="Transferase(Phosphotransferase) domain 1"/>
    <property type="match status" value="2"/>
</dbReference>
<protein>
    <submittedName>
        <fullName evidence="5">FRK protein</fullName>
    </submittedName>
</protein>
<reference evidence="5" key="1">
    <citation type="submission" date="2022-01" db="EMBL/GenBank/DDBJ databases">
        <authorList>
            <person name="Braso-Vives M."/>
        </authorList>
    </citation>
    <scope>NUCLEOTIDE SEQUENCE</scope>
</reference>
<evidence type="ECO:0000313" key="6">
    <source>
        <dbReference type="Proteomes" id="UP000838412"/>
    </source>
</evidence>
<dbReference type="GO" id="GO:0005524">
    <property type="term" value="F:ATP binding"/>
    <property type="evidence" value="ECO:0007669"/>
    <property type="project" value="UniProtKB-KW"/>
</dbReference>
<feature type="region of interest" description="Disordered" evidence="3">
    <location>
        <begin position="940"/>
        <end position="960"/>
    </location>
</feature>
<dbReference type="SUPFAM" id="SSF52200">
    <property type="entry name" value="Toll/Interleukin receptor TIR domain"/>
    <property type="match status" value="1"/>
</dbReference>
<evidence type="ECO:0000313" key="5">
    <source>
        <dbReference type="EMBL" id="CAH1243948.1"/>
    </source>
</evidence>
<dbReference type="Proteomes" id="UP000838412">
    <property type="component" value="Chromosome 13"/>
</dbReference>
<dbReference type="EMBL" id="OV696698">
    <property type="protein sequence ID" value="CAH1243948.1"/>
    <property type="molecule type" value="Genomic_DNA"/>
</dbReference>
<dbReference type="SUPFAM" id="SSF56112">
    <property type="entry name" value="Protein kinase-like (PK-like)"/>
    <property type="match status" value="2"/>
</dbReference>
<feature type="compositionally biased region" description="Basic and acidic residues" evidence="3">
    <location>
        <begin position="1529"/>
        <end position="1538"/>
    </location>
</feature>
<dbReference type="OrthoDB" id="6147007at2759"/>
<organism evidence="5 6">
    <name type="scientific">Branchiostoma lanceolatum</name>
    <name type="common">Common lancelet</name>
    <name type="synonym">Amphioxus lanceolatum</name>
    <dbReference type="NCBI Taxonomy" id="7740"/>
    <lineage>
        <taxon>Eukaryota</taxon>
        <taxon>Metazoa</taxon>
        <taxon>Chordata</taxon>
        <taxon>Cephalochordata</taxon>
        <taxon>Leptocardii</taxon>
        <taxon>Amphioxiformes</taxon>
        <taxon>Branchiostomatidae</taxon>
        <taxon>Branchiostoma</taxon>
    </lineage>
</organism>
<feature type="domain" description="Protein kinase" evidence="4">
    <location>
        <begin position="613"/>
        <end position="929"/>
    </location>
</feature>
<evidence type="ECO:0000259" key="4">
    <source>
        <dbReference type="PROSITE" id="PS50011"/>
    </source>
</evidence>
<dbReference type="InterPro" id="IPR011009">
    <property type="entry name" value="Kinase-like_dom_sf"/>
</dbReference>
<keyword evidence="6" id="KW-1185">Reference proteome</keyword>